<accession>S4XJE2</accession>
<protein>
    <submittedName>
        <fullName evidence="2">Uncharacterized protein</fullName>
    </submittedName>
</protein>
<gene>
    <name evidence="2" type="ORF">A606_11155</name>
</gene>
<dbReference type="Proteomes" id="UP000014809">
    <property type="component" value="Chromosome"/>
</dbReference>
<dbReference type="EMBL" id="CP003696">
    <property type="protein sequence ID" value="AGP31870.1"/>
    <property type="molecule type" value="Genomic_DNA"/>
</dbReference>
<organism evidence="2 3">
    <name type="scientific">Corynebacterium terpenotabidum Y-11</name>
    <dbReference type="NCBI Taxonomy" id="1200352"/>
    <lineage>
        <taxon>Bacteria</taxon>
        <taxon>Bacillati</taxon>
        <taxon>Actinomycetota</taxon>
        <taxon>Actinomycetes</taxon>
        <taxon>Mycobacteriales</taxon>
        <taxon>Corynebacteriaceae</taxon>
        <taxon>Corynebacterium</taxon>
    </lineage>
</organism>
<sequence>METLGALMVEVLYFYAVYGTPGGRPGESVGESVPDCAVRDLTAGPPEMVAHQHRTEPGCAGGQ</sequence>
<evidence type="ECO:0000313" key="2">
    <source>
        <dbReference type="EMBL" id="AGP31870.1"/>
    </source>
</evidence>
<proteinExistence type="predicted"/>
<evidence type="ECO:0000256" key="1">
    <source>
        <dbReference type="SAM" id="MobiDB-lite"/>
    </source>
</evidence>
<evidence type="ECO:0000313" key="3">
    <source>
        <dbReference type="Proteomes" id="UP000014809"/>
    </source>
</evidence>
<name>S4XJE2_9CORY</name>
<dbReference type="PATRIC" id="fig|1200352.3.peg.2281"/>
<keyword evidence="3" id="KW-1185">Reference proteome</keyword>
<dbReference type="STRING" id="1200352.A606_11155"/>
<dbReference type="HOGENOM" id="CLU_2878301_0_0_11"/>
<dbReference type="KEGG" id="cter:A606_11155"/>
<feature type="region of interest" description="Disordered" evidence="1">
    <location>
        <begin position="24"/>
        <end position="63"/>
    </location>
</feature>
<dbReference type="AlphaFoldDB" id="S4XJE2"/>
<reference evidence="2 3" key="1">
    <citation type="submission" date="2012-06" db="EMBL/GenBank/DDBJ databases">
        <title>Complete genome sequence of Corynebacterium terpenotabidum Y-11 (=DSM 44721).</title>
        <authorList>
            <person name="Ruckert C."/>
            <person name="Albersmeier A."/>
            <person name="Al-Dilaimi A."/>
            <person name="Szczepanowski R."/>
            <person name="Kalinowski J."/>
        </authorList>
    </citation>
    <scope>NUCLEOTIDE SEQUENCE [LARGE SCALE GENOMIC DNA]</scope>
    <source>
        <strain evidence="2 3">Y-11</strain>
    </source>
</reference>